<evidence type="ECO:0000256" key="4">
    <source>
        <dbReference type="ARBA" id="ARBA00022801"/>
    </source>
</evidence>
<organism evidence="10 11">
    <name type="scientific">Hylemonella gracilis ATCC 19624</name>
    <dbReference type="NCBI Taxonomy" id="887062"/>
    <lineage>
        <taxon>Bacteria</taxon>
        <taxon>Pseudomonadati</taxon>
        <taxon>Pseudomonadota</taxon>
        <taxon>Betaproteobacteria</taxon>
        <taxon>Burkholderiales</taxon>
        <taxon>Comamonadaceae</taxon>
        <taxon>Hylemonella</taxon>
    </lineage>
</organism>
<dbReference type="NCBIfam" id="TIGR01409">
    <property type="entry name" value="TAT_signal_seq"/>
    <property type="match status" value="1"/>
</dbReference>
<dbReference type="GO" id="GO:0046872">
    <property type="term" value="F:metal ion binding"/>
    <property type="evidence" value="ECO:0007669"/>
    <property type="project" value="UniProtKB-KW"/>
</dbReference>
<sequence>MDTPNLMNRRNLIKAAAALGAVGGLGVAAPLMAAGKIKPKANSALIVVDVQNCFVDGGTLPVKGGADVVPVINAMAPAFENIVVTQDWHTEGHASFASTYGGKKPFETTKLSYGSQVLWPDHCVQGTDDAALHSGLKLPTAQLIIRKGFHKSVDSYSAFEEADRKTTTGLAGYLKARGIKTVFVTGLATDFCVAWTAMDARKLGFEVYVIEDATRAIDLNGSLAAAWKQMQAQGVKRIQSADIAV</sequence>
<evidence type="ECO:0000259" key="9">
    <source>
        <dbReference type="Pfam" id="PF00857"/>
    </source>
</evidence>
<evidence type="ECO:0000256" key="7">
    <source>
        <dbReference type="ARBA" id="ARBA00043224"/>
    </source>
</evidence>
<dbReference type="GO" id="GO:0019363">
    <property type="term" value="P:pyridine nucleotide biosynthetic process"/>
    <property type="evidence" value="ECO:0007669"/>
    <property type="project" value="UniProtKB-KW"/>
</dbReference>
<evidence type="ECO:0000256" key="3">
    <source>
        <dbReference type="ARBA" id="ARBA00022723"/>
    </source>
</evidence>
<dbReference type="eggNOG" id="COG1335">
    <property type="taxonomic scope" value="Bacteria"/>
</dbReference>
<gene>
    <name evidence="10" type="ORF">HGR_10075</name>
</gene>
<dbReference type="Pfam" id="PF00857">
    <property type="entry name" value="Isochorismatase"/>
    <property type="match status" value="1"/>
</dbReference>
<feature type="domain" description="Isochorismatase-like" evidence="9">
    <location>
        <begin position="43"/>
        <end position="240"/>
    </location>
</feature>
<dbReference type="Gene3D" id="3.40.50.850">
    <property type="entry name" value="Isochorismatase-like"/>
    <property type="match status" value="1"/>
</dbReference>
<dbReference type="PANTHER" id="PTHR11080">
    <property type="entry name" value="PYRAZINAMIDASE/NICOTINAMIDASE"/>
    <property type="match status" value="1"/>
</dbReference>
<dbReference type="InterPro" id="IPR000868">
    <property type="entry name" value="Isochorismatase-like_dom"/>
</dbReference>
<comment type="caution">
    <text evidence="10">The sequence shown here is derived from an EMBL/GenBank/DDBJ whole genome shotgun (WGS) entry which is preliminary data.</text>
</comment>
<dbReference type="AlphaFoldDB" id="F3KU83"/>
<dbReference type="STRING" id="887062.HGR_10075"/>
<keyword evidence="3" id="KW-0479">Metal-binding</keyword>
<keyword evidence="11" id="KW-1185">Reference proteome</keyword>
<evidence type="ECO:0000256" key="5">
    <source>
        <dbReference type="ARBA" id="ARBA00037900"/>
    </source>
</evidence>
<dbReference type="InterPro" id="IPR006311">
    <property type="entry name" value="TAT_signal"/>
</dbReference>
<dbReference type="GO" id="GO:0008936">
    <property type="term" value="F:nicotinamidase activity"/>
    <property type="evidence" value="ECO:0007669"/>
    <property type="project" value="UniProtKB-EC"/>
</dbReference>
<dbReference type="InterPro" id="IPR052347">
    <property type="entry name" value="Isochorismatase_Nicotinamidase"/>
</dbReference>
<name>F3KU83_9BURK</name>
<evidence type="ECO:0000256" key="1">
    <source>
        <dbReference type="ARBA" id="ARBA00006336"/>
    </source>
</evidence>
<accession>F3KU83</accession>
<dbReference type="NCBIfam" id="NF008623">
    <property type="entry name" value="PRK11609.1"/>
    <property type="match status" value="1"/>
</dbReference>
<dbReference type="Proteomes" id="UP000016368">
    <property type="component" value="Unassembled WGS sequence"/>
</dbReference>
<dbReference type="PROSITE" id="PS51318">
    <property type="entry name" value="TAT"/>
    <property type="match status" value="1"/>
</dbReference>
<dbReference type="CDD" id="cd01011">
    <property type="entry name" value="nicotinamidase"/>
    <property type="match status" value="1"/>
</dbReference>
<evidence type="ECO:0000256" key="8">
    <source>
        <dbReference type="ARBA" id="ARBA00072277"/>
    </source>
</evidence>
<dbReference type="EMBL" id="AEGR01000060">
    <property type="protein sequence ID" value="EGI76633.1"/>
    <property type="molecule type" value="Genomic_DNA"/>
</dbReference>
<evidence type="ECO:0000256" key="2">
    <source>
        <dbReference type="ARBA" id="ARBA00022642"/>
    </source>
</evidence>
<dbReference type="FunFam" id="3.40.50.850:FF:000006">
    <property type="entry name" value="Bifunctional pyrazinamidase/nicotinamidase"/>
    <property type="match status" value="1"/>
</dbReference>
<dbReference type="SUPFAM" id="SSF52499">
    <property type="entry name" value="Isochorismatase-like hydrolases"/>
    <property type="match status" value="1"/>
</dbReference>
<evidence type="ECO:0000313" key="11">
    <source>
        <dbReference type="Proteomes" id="UP000016368"/>
    </source>
</evidence>
<keyword evidence="4" id="KW-0378">Hydrolase</keyword>
<comment type="similarity">
    <text evidence="1">Belongs to the isochorismatase family.</text>
</comment>
<dbReference type="EC" id="3.5.1.19" evidence="6"/>
<comment type="pathway">
    <text evidence="5">Cofactor biosynthesis; nicotinate biosynthesis; nicotinate from nicotinamide: step 1/1.</text>
</comment>
<dbReference type="InterPro" id="IPR019546">
    <property type="entry name" value="TAT_signal_bac_arc"/>
</dbReference>
<keyword evidence="2" id="KW-0662">Pyridine nucleotide biosynthesis</keyword>
<dbReference type="PANTHER" id="PTHR11080:SF2">
    <property type="entry name" value="LD05707P"/>
    <property type="match status" value="1"/>
</dbReference>
<evidence type="ECO:0000256" key="6">
    <source>
        <dbReference type="ARBA" id="ARBA00039017"/>
    </source>
</evidence>
<evidence type="ECO:0000313" key="10">
    <source>
        <dbReference type="EMBL" id="EGI76633.1"/>
    </source>
</evidence>
<protein>
    <recommendedName>
        <fullName evidence="8">Nicotinamidase</fullName>
        <ecNumber evidence="6">3.5.1.19</ecNumber>
    </recommendedName>
    <alternativeName>
        <fullName evidence="7">Nicotinamide deamidase</fullName>
    </alternativeName>
</protein>
<proteinExistence type="inferred from homology"/>
<dbReference type="InterPro" id="IPR036380">
    <property type="entry name" value="Isochorismatase-like_sf"/>
</dbReference>
<reference evidence="10 11" key="1">
    <citation type="journal article" date="2011" name="EMBO J.">
        <title>Structural diversity of bacterial flagellar motors.</title>
        <authorList>
            <person name="Chen S."/>
            <person name="Beeby M."/>
            <person name="Murphy G.E."/>
            <person name="Leadbetter J.R."/>
            <person name="Hendrixson D.R."/>
            <person name="Briegel A."/>
            <person name="Li Z."/>
            <person name="Shi J."/>
            <person name="Tocheva E.I."/>
            <person name="Muller A."/>
            <person name="Dobro M.J."/>
            <person name="Jensen G.J."/>
        </authorList>
    </citation>
    <scope>NUCLEOTIDE SEQUENCE [LARGE SCALE GENOMIC DNA]</scope>
    <source>
        <strain evidence="10 11">ATCC 19624</strain>
    </source>
</reference>